<dbReference type="GO" id="GO:0033041">
    <property type="term" value="F:sweet taste receptor activity"/>
    <property type="evidence" value="ECO:0007669"/>
    <property type="project" value="TreeGrafter"/>
</dbReference>
<comment type="subcellular location">
    <subcellularLocation>
        <location evidence="1 8">Cell membrane</location>
        <topology evidence="1 8">Multi-pass membrane protein</topology>
    </subcellularLocation>
</comment>
<gene>
    <name evidence="10" type="primary">LOC111593276</name>
</gene>
<evidence type="ECO:0000256" key="8">
    <source>
        <dbReference type="RuleBase" id="RU363108"/>
    </source>
</evidence>
<feature type="transmembrane region" description="Helical" evidence="8">
    <location>
        <begin position="161"/>
        <end position="182"/>
    </location>
</feature>
<evidence type="ECO:0000256" key="3">
    <source>
        <dbReference type="ARBA" id="ARBA00022692"/>
    </source>
</evidence>
<proteinExistence type="inferred from homology"/>
<name>A0A6J1LEQ4_DROHY</name>
<feature type="transmembrane region" description="Helical" evidence="8">
    <location>
        <begin position="194"/>
        <end position="217"/>
    </location>
</feature>
<accession>A0A6J1LEQ4</accession>
<evidence type="ECO:0000256" key="2">
    <source>
        <dbReference type="ARBA" id="ARBA00022475"/>
    </source>
</evidence>
<keyword evidence="7 8" id="KW-0807">Transducer</keyword>
<comment type="similarity">
    <text evidence="8">Belongs to the insect chemoreceptor superfamily. Gustatory receptor (GR) family.</text>
</comment>
<evidence type="ECO:0000256" key="7">
    <source>
        <dbReference type="ARBA" id="ARBA00023224"/>
    </source>
</evidence>
<dbReference type="GO" id="GO:0007165">
    <property type="term" value="P:signal transduction"/>
    <property type="evidence" value="ECO:0007669"/>
    <property type="project" value="UniProtKB-KW"/>
</dbReference>
<dbReference type="KEGG" id="dhe:111593276"/>
<dbReference type="InterPro" id="IPR013604">
    <property type="entry name" value="7TM_chemorcpt"/>
</dbReference>
<evidence type="ECO:0000256" key="4">
    <source>
        <dbReference type="ARBA" id="ARBA00022989"/>
    </source>
</evidence>
<dbReference type="GO" id="GO:0030424">
    <property type="term" value="C:axon"/>
    <property type="evidence" value="ECO:0007669"/>
    <property type="project" value="TreeGrafter"/>
</dbReference>
<keyword evidence="5 8" id="KW-0472">Membrane</keyword>
<feature type="transmembrane region" description="Helical" evidence="8">
    <location>
        <begin position="389"/>
        <end position="408"/>
    </location>
</feature>
<protein>
    <recommendedName>
        <fullName evidence="8">Gustatory receptor</fullName>
    </recommendedName>
</protein>
<reference evidence="10" key="1">
    <citation type="submission" date="2025-08" db="UniProtKB">
        <authorList>
            <consortium name="RefSeq"/>
        </authorList>
    </citation>
    <scope>IDENTIFICATION</scope>
    <source>
        <strain evidence="10">15085-1641.00</strain>
        <tissue evidence="10">Whole body</tissue>
    </source>
</reference>
<evidence type="ECO:0000256" key="5">
    <source>
        <dbReference type="ARBA" id="ARBA00023136"/>
    </source>
</evidence>
<keyword evidence="6 8" id="KW-0675">Receptor</keyword>
<dbReference type="Proteomes" id="UP000504633">
    <property type="component" value="Unplaced"/>
</dbReference>
<dbReference type="OMA" id="INPLVAC"/>
<feature type="transmembrane region" description="Helical" evidence="8">
    <location>
        <begin position="57"/>
        <end position="84"/>
    </location>
</feature>
<keyword evidence="4 8" id="KW-1133">Transmembrane helix</keyword>
<evidence type="ECO:0000313" key="9">
    <source>
        <dbReference type="Proteomes" id="UP000504633"/>
    </source>
</evidence>
<dbReference type="PANTHER" id="PTHR21143">
    <property type="entry name" value="INVERTEBRATE GUSTATORY RECEPTOR"/>
    <property type="match status" value="1"/>
</dbReference>
<feature type="transmembrane region" description="Helical" evidence="8">
    <location>
        <begin position="270"/>
        <end position="291"/>
    </location>
</feature>
<dbReference type="OrthoDB" id="6366728at2759"/>
<feature type="transmembrane region" description="Helical" evidence="8">
    <location>
        <begin position="104"/>
        <end position="124"/>
    </location>
</feature>
<evidence type="ECO:0000256" key="6">
    <source>
        <dbReference type="ARBA" id="ARBA00023170"/>
    </source>
</evidence>
<comment type="caution">
    <text evidence="8">Lacks conserved residue(s) required for the propagation of feature annotation.</text>
</comment>
<sequence length="422" mass="48921">MIKPRNRQLNSSVSVLHIAMKARMLTAARPYLQLLALLTLTPPPSFYERVTQRCERLLLMLGFGCYSFCFLLLAIKVTYVNIVILNFEILILEVEDFTSAQGKIQKLCYPILLAVIHGNMLIYFRKLGSIYVEIAALELDIEVASQSFVGLGKRFKFRQRLAKFIGLWLAFLIIAFPCVSVPSLTDYMDWYNKIFTEFILMVLQLKIVEYGLFVVLVQELLLRLRCSLIHLQQEFTTCEQRVLLQALCVALQRNKLLVARVWKLVGELEVYYTLPMLFVFVNNGVAMLHIVNWAFIQTLNPNDCAYCRFTRFGNVMVLLINLLIPCWLSQNCIDTYQSIKRIIHNIRCSFGKCNPVQLSNVLREYALQMEHLKLRFTCSNFFDINLRNFGGMVLTIVTYSVILIQFKLQDLVEAKRKLMQKA</sequence>
<evidence type="ECO:0000256" key="1">
    <source>
        <dbReference type="ARBA" id="ARBA00004651"/>
    </source>
</evidence>
<keyword evidence="9" id="KW-1185">Reference proteome</keyword>
<organism evidence="9 10">
    <name type="scientific">Drosophila hydei</name>
    <name type="common">Fruit fly</name>
    <dbReference type="NCBI Taxonomy" id="7224"/>
    <lineage>
        <taxon>Eukaryota</taxon>
        <taxon>Metazoa</taxon>
        <taxon>Ecdysozoa</taxon>
        <taxon>Arthropoda</taxon>
        <taxon>Hexapoda</taxon>
        <taxon>Insecta</taxon>
        <taxon>Pterygota</taxon>
        <taxon>Neoptera</taxon>
        <taxon>Endopterygota</taxon>
        <taxon>Diptera</taxon>
        <taxon>Brachycera</taxon>
        <taxon>Muscomorpha</taxon>
        <taxon>Ephydroidea</taxon>
        <taxon>Drosophilidae</taxon>
        <taxon>Drosophila</taxon>
    </lineage>
</organism>
<dbReference type="RefSeq" id="XP_023161714.2">
    <property type="nucleotide sequence ID" value="XM_023305946.2"/>
</dbReference>
<keyword evidence="3 8" id="KW-0812">Transmembrane</keyword>
<dbReference type="GO" id="GO:0030425">
    <property type="term" value="C:dendrite"/>
    <property type="evidence" value="ECO:0007669"/>
    <property type="project" value="TreeGrafter"/>
</dbReference>
<dbReference type="PANTHER" id="PTHR21143:SF131">
    <property type="entry name" value="GUSTATORY AND ODORANT RECEPTOR 63A-RELATED"/>
    <property type="match status" value="1"/>
</dbReference>
<dbReference type="AlphaFoldDB" id="A0A6J1LEQ4"/>
<dbReference type="GO" id="GO:0043025">
    <property type="term" value="C:neuronal cell body"/>
    <property type="evidence" value="ECO:0007669"/>
    <property type="project" value="TreeGrafter"/>
</dbReference>
<evidence type="ECO:0000313" key="10">
    <source>
        <dbReference type="RefSeq" id="XP_023161714.2"/>
    </source>
</evidence>
<dbReference type="GeneID" id="111593276"/>
<dbReference type="GO" id="GO:0005886">
    <property type="term" value="C:plasma membrane"/>
    <property type="evidence" value="ECO:0007669"/>
    <property type="project" value="UniProtKB-SubCell"/>
</dbReference>
<keyword evidence="2 8" id="KW-1003">Cell membrane</keyword>
<comment type="function">
    <text evidence="8">Gustatory receptor which mediates acceptance or avoidance behavior, depending on its substrates.</text>
</comment>
<dbReference type="Pfam" id="PF08395">
    <property type="entry name" value="7tm_7"/>
    <property type="match status" value="1"/>
</dbReference>